<dbReference type="EMBL" id="JAKRCV010000007">
    <property type="protein sequence ID" value="MCG7321054.1"/>
    <property type="molecule type" value="Genomic_DNA"/>
</dbReference>
<evidence type="ECO:0000313" key="2">
    <source>
        <dbReference type="Proteomes" id="UP001521931"/>
    </source>
</evidence>
<reference evidence="1 2" key="1">
    <citation type="submission" date="2022-02" db="EMBL/GenBank/DDBJ databases">
        <title>Uncovering new skin microbiome diversity through culturing and metagenomics.</title>
        <authorList>
            <person name="Conlan S."/>
            <person name="Deming C."/>
            <person name="Nisc Comparative Sequencing Program N."/>
            <person name="Segre J.A."/>
        </authorList>
    </citation>
    <scope>NUCLEOTIDE SEQUENCE [LARGE SCALE GENOMIC DNA]</scope>
    <source>
        <strain evidence="1 2">ACRQZ</strain>
    </source>
</reference>
<dbReference type="Proteomes" id="UP001521931">
    <property type="component" value="Unassembled WGS sequence"/>
</dbReference>
<keyword evidence="2" id="KW-1185">Reference proteome</keyword>
<organism evidence="1 2">
    <name type="scientific">Arsenicicoccus bolidensis</name>
    <dbReference type="NCBI Taxonomy" id="229480"/>
    <lineage>
        <taxon>Bacteria</taxon>
        <taxon>Bacillati</taxon>
        <taxon>Actinomycetota</taxon>
        <taxon>Actinomycetes</taxon>
        <taxon>Micrococcales</taxon>
        <taxon>Intrasporangiaceae</taxon>
        <taxon>Arsenicicoccus</taxon>
    </lineage>
</organism>
<comment type="caution">
    <text evidence="1">The sequence shown here is derived from an EMBL/GenBank/DDBJ whole genome shotgun (WGS) entry which is preliminary data.</text>
</comment>
<proteinExistence type="predicted"/>
<protein>
    <recommendedName>
        <fullName evidence="3">Transcriptional regulator</fullName>
    </recommendedName>
</protein>
<sequence length="193" mass="21130">MAERQLPDFLAYGDLSRHGLSRHGLEQLVAQAEFERVAPGAFIRTGLTDGTTVALIAATAKKPQATICLLSALSIHDLTDEIPTRSDIALPRGSQPPRITISPVRWHHFDPATFEVGRTQESLPGGGHIGLYSPERTILDVFRLRHDWGAHLARAALRRWLARQGSSPATLLSMAENLPEARPAVRTALQVLL</sequence>
<name>A0ABS9PZU4_9MICO</name>
<evidence type="ECO:0000313" key="1">
    <source>
        <dbReference type="EMBL" id="MCG7321054.1"/>
    </source>
</evidence>
<dbReference type="RefSeq" id="WP_239262423.1">
    <property type="nucleotide sequence ID" value="NZ_JAKRCV010000007.1"/>
</dbReference>
<evidence type="ECO:0008006" key="3">
    <source>
        <dbReference type="Google" id="ProtNLM"/>
    </source>
</evidence>
<gene>
    <name evidence="1" type="ORF">MHL29_03970</name>
</gene>
<accession>A0ABS9PZU4</accession>